<dbReference type="PANTHER" id="PTHR31425:SF23">
    <property type="entry name" value="C2 DOMAIN-CONTAINING PROTEIN"/>
    <property type="match status" value="1"/>
</dbReference>
<dbReference type="Proteomes" id="UP001164929">
    <property type="component" value="Chromosome 11"/>
</dbReference>
<dbReference type="InterPro" id="IPR013583">
    <property type="entry name" value="MCTP_C"/>
</dbReference>
<protein>
    <recommendedName>
        <fullName evidence="3">Multiple C2 domain-containing protein</fullName>
    </recommendedName>
</protein>
<dbReference type="Pfam" id="PF08372">
    <property type="entry name" value="PRT_C"/>
    <property type="match status" value="1"/>
</dbReference>
<feature type="domain" description="Multiple C2" evidence="3">
    <location>
        <begin position="69"/>
        <end position="117"/>
    </location>
</feature>
<organism evidence="4 5">
    <name type="scientific">Populus alba x Populus x berolinensis</name>
    <dbReference type="NCBI Taxonomy" id="444605"/>
    <lineage>
        <taxon>Eukaryota</taxon>
        <taxon>Viridiplantae</taxon>
        <taxon>Streptophyta</taxon>
        <taxon>Embryophyta</taxon>
        <taxon>Tracheophyta</taxon>
        <taxon>Spermatophyta</taxon>
        <taxon>Magnoliopsida</taxon>
        <taxon>eudicotyledons</taxon>
        <taxon>Gunneridae</taxon>
        <taxon>Pentapetalae</taxon>
        <taxon>rosids</taxon>
        <taxon>fabids</taxon>
        <taxon>Malpighiales</taxon>
        <taxon>Salicaceae</taxon>
        <taxon>Saliceae</taxon>
        <taxon>Populus</taxon>
    </lineage>
</organism>
<feature type="transmembrane region" description="Helical" evidence="2">
    <location>
        <begin position="41"/>
        <end position="58"/>
    </location>
</feature>
<sequence length="117" mass="13609">MLDTGENRWSLRRANANCERVMTCSSGIVVLWREFDQIRHWKINSAITVLIYSLFVAMVMCPKLIWTAFFLAPFVLGFWCFPKRGTYATRPPRLRVGIPSIPQNFLRRLPAKTDSML</sequence>
<comment type="caution">
    <text evidence="4">The sequence shown here is derived from an EMBL/GenBank/DDBJ whole genome shotgun (WGS) entry which is preliminary data.</text>
</comment>
<accession>A0AAD6M638</accession>
<name>A0AAD6M638_9ROSI</name>
<keyword evidence="5" id="KW-1185">Reference proteome</keyword>
<keyword evidence="2" id="KW-0472">Membrane</keyword>
<evidence type="ECO:0000256" key="1">
    <source>
        <dbReference type="ARBA" id="ARBA00022737"/>
    </source>
</evidence>
<evidence type="ECO:0000313" key="5">
    <source>
        <dbReference type="Proteomes" id="UP001164929"/>
    </source>
</evidence>
<evidence type="ECO:0000256" key="2">
    <source>
        <dbReference type="SAM" id="Phobius"/>
    </source>
</evidence>
<evidence type="ECO:0000313" key="4">
    <source>
        <dbReference type="EMBL" id="KAJ6979124.1"/>
    </source>
</evidence>
<dbReference type="PANTHER" id="PTHR31425">
    <property type="entry name" value="PHOSPHORIBOSYLANTHRANILATE TRANSFERASE ISOFORM 1"/>
    <property type="match status" value="1"/>
</dbReference>
<dbReference type="AlphaFoldDB" id="A0AAD6M638"/>
<reference evidence="4" key="1">
    <citation type="journal article" date="2023" name="Mol. Ecol. Resour.">
        <title>Chromosome-level genome assembly of a triploid poplar Populus alba 'Berolinensis'.</title>
        <authorList>
            <person name="Chen S."/>
            <person name="Yu Y."/>
            <person name="Wang X."/>
            <person name="Wang S."/>
            <person name="Zhang T."/>
            <person name="Zhou Y."/>
            <person name="He R."/>
            <person name="Meng N."/>
            <person name="Wang Y."/>
            <person name="Liu W."/>
            <person name="Liu Z."/>
            <person name="Liu J."/>
            <person name="Guo Q."/>
            <person name="Huang H."/>
            <person name="Sederoff R.R."/>
            <person name="Wang G."/>
            <person name="Qu G."/>
            <person name="Chen S."/>
        </authorList>
    </citation>
    <scope>NUCLEOTIDE SEQUENCE</scope>
    <source>
        <strain evidence="4">SC-2020</strain>
    </source>
</reference>
<gene>
    <name evidence="4" type="ORF">NC653_027320</name>
</gene>
<feature type="transmembrane region" description="Helical" evidence="2">
    <location>
        <begin position="64"/>
        <end position="81"/>
    </location>
</feature>
<keyword evidence="2" id="KW-0812">Transmembrane</keyword>
<keyword evidence="1" id="KW-0677">Repeat</keyword>
<proteinExistence type="predicted"/>
<evidence type="ECO:0000259" key="3">
    <source>
        <dbReference type="Pfam" id="PF08372"/>
    </source>
</evidence>
<dbReference type="EMBL" id="JAQIZT010000011">
    <property type="protein sequence ID" value="KAJ6979124.1"/>
    <property type="molecule type" value="Genomic_DNA"/>
</dbReference>
<dbReference type="InterPro" id="IPR047259">
    <property type="entry name" value="QUIRKY-like"/>
</dbReference>
<keyword evidence="2" id="KW-1133">Transmembrane helix</keyword>